<evidence type="ECO:0000256" key="3">
    <source>
        <dbReference type="ARBA" id="ARBA00022692"/>
    </source>
</evidence>
<keyword evidence="3 6" id="KW-0812">Transmembrane</keyword>
<evidence type="ECO:0000256" key="4">
    <source>
        <dbReference type="ARBA" id="ARBA00022989"/>
    </source>
</evidence>
<dbReference type="STRING" id="1086013.SAMN05421774_102116"/>
<organism evidence="8 9">
    <name type="scientific">Gemmobacter megaterium</name>
    <dbReference type="NCBI Taxonomy" id="1086013"/>
    <lineage>
        <taxon>Bacteria</taxon>
        <taxon>Pseudomonadati</taxon>
        <taxon>Pseudomonadota</taxon>
        <taxon>Alphaproteobacteria</taxon>
        <taxon>Rhodobacterales</taxon>
        <taxon>Paracoccaceae</taxon>
        <taxon>Gemmobacter</taxon>
    </lineage>
</organism>
<evidence type="ECO:0000256" key="1">
    <source>
        <dbReference type="ARBA" id="ARBA00004651"/>
    </source>
</evidence>
<evidence type="ECO:0000256" key="6">
    <source>
        <dbReference type="SAM" id="Phobius"/>
    </source>
</evidence>
<reference evidence="8 9" key="1">
    <citation type="submission" date="2017-01" db="EMBL/GenBank/DDBJ databases">
        <authorList>
            <person name="Mah S.A."/>
            <person name="Swanson W.J."/>
            <person name="Moy G.W."/>
            <person name="Vacquier V.D."/>
        </authorList>
    </citation>
    <scope>NUCLEOTIDE SEQUENCE [LARGE SCALE GENOMIC DNA]</scope>
    <source>
        <strain evidence="8 9">DSM 26375</strain>
    </source>
</reference>
<sequence>MALSDDLMAMVPVYGPGLIGAITFASCVALPVPASLAMLIGGAFAATGDLDADEIAAAALAGAVAGDQIGWWLGRTGAPLLMRMAATPARRRLLDRAQSRLNRHALPTVYLSRWLFSPLGPWVNLAAGAAGMKWAPFTLASVTGETTWVALYVGLGWVFASQVDRLGGLVADLSGFAAAAVVAALLARAVWRKRRGRP</sequence>
<dbReference type="Proteomes" id="UP000186141">
    <property type="component" value="Unassembled WGS sequence"/>
</dbReference>
<feature type="transmembrane region" description="Helical" evidence="6">
    <location>
        <begin position="137"/>
        <end position="160"/>
    </location>
</feature>
<dbReference type="RefSeq" id="WP_076529337.1">
    <property type="nucleotide sequence ID" value="NZ_BMEH01000002.1"/>
</dbReference>
<comment type="subcellular location">
    <subcellularLocation>
        <location evidence="1">Cell membrane</location>
        <topology evidence="1">Multi-pass membrane protein</topology>
    </subcellularLocation>
</comment>
<evidence type="ECO:0000313" key="9">
    <source>
        <dbReference type="Proteomes" id="UP000186141"/>
    </source>
</evidence>
<dbReference type="OrthoDB" id="9782291at2"/>
<feature type="transmembrane region" description="Helical" evidence="6">
    <location>
        <begin position="166"/>
        <end position="191"/>
    </location>
</feature>
<gene>
    <name evidence="8" type="ORF">SAMN05421774_102116</name>
</gene>
<dbReference type="GO" id="GO:0005886">
    <property type="term" value="C:plasma membrane"/>
    <property type="evidence" value="ECO:0007669"/>
    <property type="project" value="UniProtKB-SubCell"/>
</dbReference>
<evidence type="ECO:0000259" key="7">
    <source>
        <dbReference type="Pfam" id="PF09335"/>
    </source>
</evidence>
<proteinExistence type="predicted"/>
<dbReference type="InterPro" id="IPR032816">
    <property type="entry name" value="VTT_dom"/>
</dbReference>
<dbReference type="Pfam" id="PF09335">
    <property type="entry name" value="VTT_dom"/>
    <property type="match status" value="1"/>
</dbReference>
<feature type="transmembrane region" description="Helical" evidence="6">
    <location>
        <begin position="55"/>
        <end position="74"/>
    </location>
</feature>
<keyword evidence="2" id="KW-1003">Cell membrane</keyword>
<feature type="domain" description="VTT" evidence="7">
    <location>
        <begin position="33"/>
        <end position="157"/>
    </location>
</feature>
<dbReference type="AlphaFoldDB" id="A0A1N7LRK5"/>
<dbReference type="PANTHER" id="PTHR42709">
    <property type="entry name" value="ALKALINE PHOSPHATASE LIKE PROTEIN"/>
    <property type="match status" value="1"/>
</dbReference>
<keyword evidence="4 6" id="KW-1133">Transmembrane helix</keyword>
<dbReference type="PANTHER" id="PTHR42709:SF6">
    <property type="entry name" value="UNDECAPRENYL PHOSPHATE TRANSPORTER A"/>
    <property type="match status" value="1"/>
</dbReference>
<evidence type="ECO:0000313" key="8">
    <source>
        <dbReference type="EMBL" id="SIS76331.1"/>
    </source>
</evidence>
<evidence type="ECO:0000256" key="2">
    <source>
        <dbReference type="ARBA" id="ARBA00022475"/>
    </source>
</evidence>
<name>A0A1N7LRK5_9RHOB</name>
<protein>
    <submittedName>
        <fullName evidence="8">Membrane protein DedA, SNARE-associated domain</fullName>
    </submittedName>
</protein>
<dbReference type="EMBL" id="FTOT01000002">
    <property type="protein sequence ID" value="SIS76331.1"/>
    <property type="molecule type" value="Genomic_DNA"/>
</dbReference>
<dbReference type="InterPro" id="IPR051311">
    <property type="entry name" value="DedA_domain"/>
</dbReference>
<keyword evidence="9" id="KW-1185">Reference proteome</keyword>
<accession>A0A1N7LRK5</accession>
<evidence type="ECO:0000256" key="5">
    <source>
        <dbReference type="ARBA" id="ARBA00023136"/>
    </source>
</evidence>
<keyword evidence="5 6" id="KW-0472">Membrane</keyword>